<evidence type="ECO:0000313" key="2">
    <source>
        <dbReference type="EMBL" id="KNC71005.1"/>
    </source>
</evidence>
<evidence type="ECO:0000313" key="3">
    <source>
        <dbReference type="Proteomes" id="UP000054560"/>
    </source>
</evidence>
<keyword evidence="1" id="KW-1133">Transmembrane helix</keyword>
<dbReference type="GeneID" id="25916969"/>
<keyword evidence="1" id="KW-0812">Transmembrane</keyword>
<keyword evidence="1" id="KW-0472">Membrane</keyword>
<protein>
    <submittedName>
        <fullName evidence="2">Uncharacterized protein</fullName>
    </submittedName>
</protein>
<reference evidence="2 3" key="1">
    <citation type="submission" date="2011-02" db="EMBL/GenBank/DDBJ databases">
        <title>The Genome Sequence of Sphaeroforma arctica JP610.</title>
        <authorList>
            <consortium name="The Broad Institute Genome Sequencing Platform"/>
            <person name="Russ C."/>
            <person name="Cuomo C."/>
            <person name="Young S.K."/>
            <person name="Zeng Q."/>
            <person name="Gargeya S."/>
            <person name="Alvarado L."/>
            <person name="Berlin A."/>
            <person name="Chapman S.B."/>
            <person name="Chen Z."/>
            <person name="Freedman E."/>
            <person name="Gellesch M."/>
            <person name="Goldberg J."/>
            <person name="Griggs A."/>
            <person name="Gujja S."/>
            <person name="Heilman E."/>
            <person name="Heiman D."/>
            <person name="Howarth C."/>
            <person name="Mehta T."/>
            <person name="Neiman D."/>
            <person name="Pearson M."/>
            <person name="Roberts A."/>
            <person name="Saif S."/>
            <person name="Shea T."/>
            <person name="Shenoy N."/>
            <person name="Sisk P."/>
            <person name="Stolte C."/>
            <person name="Sykes S."/>
            <person name="White J."/>
            <person name="Yandava C."/>
            <person name="Burger G."/>
            <person name="Gray M.W."/>
            <person name="Holland P.W.H."/>
            <person name="King N."/>
            <person name="Lang F.B.F."/>
            <person name="Roger A.J."/>
            <person name="Ruiz-Trillo I."/>
            <person name="Haas B."/>
            <person name="Nusbaum C."/>
            <person name="Birren B."/>
        </authorList>
    </citation>
    <scope>NUCLEOTIDE SEQUENCE [LARGE SCALE GENOMIC DNA]</scope>
    <source>
        <strain evidence="2 3">JP610</strain>
    </source>
</reference>
<dbReference type="AlphaFoldDB" id="A0A0L0F2Q5"/>
<dbReference type="RefSeq" id="XP_014144907.1">
    <property type="nucleotide sequence ID" value="XM_014289432.1"/>
</dbReference>
<sequence length="59" mass="6969">MAKLAVATSLLMVATGVWVIGIFFQFTFKETNLKEQYMFYKRQPKKYVSDSFEEVYSEE</sequence>
<feature type="non-terminal residue" evidence="2">
    <location>
        <position position="59"/>
    </location>
</feature>
<feature type="transmembrane region" description="Helical" evidence="1">
    <location>
        <begin position="6"/>
        <end position="28"/>
    </location>
</feature>
<evidence type="ECO:0000256" key="1">
    <source>
        <dbReference type="SAM" id="Phobius"/>
    </source>
</evidence>
<dbReference type="EMBL" id="KQ249729">
    <property type="protein sequence ID" value="KNC71005.1"/>
    <property type="molecule type" value="Genomic_DNA"/>
</dbReference>
<name>A0A0L0F2Q5_9EUKA</name>
<gene>
    <name evidence="2" type="ORF">SARC_16465</name>
</gene>
<proteinExistence type="predicted"/>
<accession>A0A0L0F2Q5</accession>
<dbReference type="Proteomes" id="UP000054560">
    <property type="component" value="Unassembled WGS sequence"/>
</dbReference>
<keyword evidence="3" id="KW-1185">Reference proteome</keyword>
<organism evidence="2 3">
    <name type="scientific">Sphaeroforma arctica JP610</name>
    <dbReference type="NCBI Taxonomy" id="667725"/>
    <lineage>
        <taxon>Eukaryota</taxon>
        <taxon>Ichthyosporea</taxon>
        <taxon>Ichthyophonida</taxon>
        <taxon>Sphaeroforma</taxon>
    </lineage>
</organism>